<organism evidence="2 3">
    <name type="scientific">Anisakis simplex</name>
    <name type="common">Herring worm</name>
    <dbReference type="NCBI Taxonomy" id="6269"/>
    <lineage>
        <taxon>Eukaryota</taxon>
        <taxon>Metazoa</taxon>
        <taxon>Ecdysozoa</taxon>
        <taxon>Nematoda</taxon>
        <taxon>Chromadorea</taxon>
        <taxon>Rhabditida</taxon>
        <taxon>Spirurina</taxon>
        <taxon>Ascaridomorpha</taxon>
        <taxon>Ascaridoidea</taxon>
        <taxon>Anisakidae</taxon>
        <taxon>Anisakis</taxon>
        <taxon>Anisakis simplex complex</taxon>
    </lineage>
</organism>
<protein>
    <submittedName>
        <fullName evidence="2">Uncharacterized protein</fullName>
    </submittedName>
</protein>
<gene>
    <name evidence="2" type="ORF">ASIM_LOCUS19803</name>
</gene>
<dbReference type="GO" id="GO:0004185">
    <property type="term" value="F:serine-type carboxypeptidase activity"/>
    <property type="evidence" value="ECO:0007669"/>
    <property type="project" value="InterPro"/>
</dbReference>
<reference evidence="2 3" key="1">
    <citation type="submission" date="2018-11" db="EMBL/GenBank/DDBJ databases">
        <authorList>
            <consortium name="Pathogen Informatics"/>
        </authorList>
    </citation>
    <scope>NUCLEOTIDE SEQUENCE [LARGE SCALE GENOMIC DNA]</scope>
</reference>
<evidence type="ECO:0000313" key="2">
    <source>
        <dbReference type="EMBL" id="VDK72251.1"/>
    </source>
</evidence>
<keyword evidence="3" id="KW-1185">Reference proteome</keyword>
<dbReference type="Gene3D" id="3.40.50.12670">
    <property type="match status" value="1"/>
</dbReference>
<evidence type="ECO:0000313" key="3">
    <source>
        <dbReference type="Proteomes" id="UP000267096"/>
    </source>
</evidence>
<dbReference type="Pfam" id="PF00450">
    <property type="entry name" value="Peptidase_S10"/>
    <property type="match status" value="1"/>
</dbReference>
<dbReference type="EMBL" id="UYRR01037995">
    <property type="protein sequence ID" value="VDK72251.1"/>
    <property type="molecule type" value="Genomic_DNA"/>
</dbReference>
<dbReference type="FunFam" id="3.40.50.12670:FF:000002">
    <property type="entry name" value="Carboxypeptidase"/>
    <property type="match status" value="1"/>
</dbReference>
<comment type="similarity">
    <text evidence="1">Belongs to the peptidase S10 family.</text>
</comment>
<dbReference type="InterPro" id="IPR001563">
    <property type="entry name" value="Peptidase_S10"/>
</dbReference>
<name>A0A3P6U6A7_ANISI</name>
<dbReference type="PROSITE" id="PS00560">
    <property type="entry name" value="CARBOXYPEPT_SER_HIS"/>
    <property type="match status" value="1"/>
</dbReference>
<dbReference type="OrthoDB" id="735686at2759"/>
<dbReference type="GO" id="GO:0006508">
    <property type="term" value="P:proteolysis"/>
    <property type="evidence" value="ECO:0007669"/>
    <property type="project" value="InterPro"/>
</dbReference>
<sequence length="122" mass="14268">MSTRKNSKKIRFQVTTTYQKQYGDMTPFIRKIVNANVAVLLYYGDTDMACNFMMGQQFAAALKLKRRLNKTPYKFERQIAGFKTLYEGLIFVTVRGAGHMAPQWRAPQMYYVIQQFILNHPI</sequence>
<dbReference type="SUPFAM" id="SSF53474">
    <property type="entry name" value="alpha/beta-Hydrolases"/>
    <property type="match status" value="1"/>
</dbReference>
<dbReference type="Proteomes" id="UP000267096">
    <property type="component" value="Unassembled WGS sequence"/>
</dbReference>
<accession>A0A3P6U6A7</accession>
<proteinExistence type="inferred from homology"/>
<evidence type="ECO:0000256" key="1">
    <source>
        <dbReference type="ARBA" id="ARBA00009431"/>
    </source>
</evidence>
<dbReference type="InterPro" id="IPR033124">
    <property type="entry name" value="Ser_caboxypep_his_AS"/>
</dbReference>
<dbReference type="AlphaFoldDB" id="A0A3P6U6A7"/>
<dbReference type="InterPro" id="IPR029058">
    <property type="entry name" value="AB_hydrolase_fold"/>
</dbReference>